<dbReference type="OrthoDB" id="1494229at2"/>
<organism evidence="1 2">
    <name type="scientific">Flavobacterium suncheonense GH29-5 = DSM 17707</name>
    <dbReference type="NCBI Taxonomy" id="1121899"/>
    <lineage>
        <taxon>Bacteria</taxon>
        <taxon>Pseudomonadati</taxon>
        <taxon>Bacteroidota</taxon>
        <taxon>Flavobacteriia</taxon>
        <taxon>Flavobacteriales</taxon>
        <taxon>Flavobacteriaceae</taxon>
        <taxon>Flavobacterium</taxon>
    </lineage>
</organism>
<dbReference type="AlphaFoldDB" id="A0A0A2MAG8"/>
<gene>
    <name evidence="1" type="ORF">Q764_14160</name>
</gene>
<protein>
    <submittedName>
        <fullName evidence="1">Uncharacterized protein</fullName>
    </submittedName>
</protein>
<reference evidence="1 2" key="1">
    <citation type="submission" date="2013-09" db="EMBL/GenBank/DDBJ databases">
        <authorList>
            <person name="Zeng Z."/>
            <person name="Chen C."/>
        </authorList>
    </citation>
    <scope>NUCLEOTIDE SEQUENCE [LARGE SCALE GENOMIC DNA]</scope>
    <source>
        <strain evidence="1 2">GH29-5</strain>
    </source>
</reference>
<proteinExistence type="predicted"/>
<evidence type="ECO:0000313" key="1">
    <source>
        <dbReference type="EMBL" id="KGO85275.1"/>
    </source>
</evidence>
<name>A0A0A2MAG8_9FLAO</name>
<keyword evidence="2" id="KW-1185">Reference proteome</keyword>
<dbReference type="EMBL" id="JRLW01000050">
    <property type="protein sequence ID" value="KGO85275.1"/>
    <property type="molecule type" value="Genomic_DNA"/>
</dbReference>
<dbReference type="Proteomes" id="UP000030121">
    <property type="component" value="Unassembled WGS sequence"/>
</dbReference>
<dbReference type="STRING" id="1121899.GCA_000430025_02731"/>
<comment type="caution">
    <text evidence="1">The sequence shown here is derived from an EMBL/GenBank/DDBJ whole genome shotgun (WGS) entry which is preliminary data.</text>
</comment>
<sequence>MSNDIFFIHAGSALHSWLNYISSVKRIYVLAENSIKYPISEYIGTKVDPSKIHLDKLHPNLNDRYLDLRFFDEINSQETEIAMEFKYARLGYTDHDAEKKRIFNDIMRLKLFVEQAGNRKGYFLICGPQIDFIKAFQSIGWSETDKQSGGLPTPKALSTDYDKVNPLGFYTNWFKYKKDETQEIDLGTNSVELKKIYKDFFKKYKKAFKDGITETTLNTNNPITRLVYLSESLNLRDIPTPMKVGIWEVTTKNNIE</sequence>
<accession>A0A0A2MAG8</accession>
<dbReference type="RefSeq" id="WP_026981015.1">
    <property type="nucleotide sequence ID" value="NZ_AUCZ01000037.1"/>
</dbReference>
<evidence type="ECO:0000313" key="2">
    <source>
        <dbReference type="Proteomes" id="UP000030121"/>
    </source>
</evidence>
<dbReference type="eggNOG" id="ENOG5033ZHQ">
    <property type="taxonomic scope" value="Bacteria"/>
</dbReference>